<protein>
    <submittedName>
        <fullName evidence="1">ArsR family transcriptional regulator</fullName>
    </submittedName>
</protein>
<dbReference type="InterPro" id="IPR036390">
    <property type="entry name" value="WH_DNA-bd_sf"/>
</dbReference>
<dbReference type="CDD" id="cd00090">
    <property type="entry name" value="HTH_ARSR"/>
    <property type="match status" value="1"/>
</dbReference>
<dbReference type="EMBL" id="AOLP01000002">
    <property type="protein sequence ID" value="EMA08025.1"/>
    <property type="molecule type" value="Genomic_DNA"/>
</dbReference>
<dbReference type="Proteomes" id="UP000011553">
    <property type="component" value="Unassembled WGS sequence"/>
</dbReference>
<accession>M0JK32</accession>
<name>M0JK32_9EURY</name>
<proteinExistence type="predicted"/>
<dbReference type="PATRIC" id="fig|662478.6.peg.529"/>
<keyword evidence="2" id="KW-1185">Reference proteome</keyword>
<dbReference type="AlphaFoldDB" id="M0JK32"/>
<reference evidence="1 2" key="1">
    <citation type="journal article" date="2014" name="PLoS Genet.">
        <title>Phylogenetically driven sequencing of extremely halophilic archaea reveals strategies for static and dynamic osmo-response.</title>
        <authorList>
            <person name="Becker E.A."/>
            <person name="Seitzer P.M."/>
            <person name="Tritt A."/>
            <person name="Larsen D."/>
            <person name="Krusor M."/>
            <person name="Yao A.I."/>
            <person name="Wu D."/>
            <person name="Madern D."/>
            <person name="Eisen J.A."/>
            <person name="Darling A.E."/>
            <person name="Facciotti M.T."/>
        </authorList>
    </citation>
    <scope>NUCLEOTIDE SEQUENCE [LARGE SCALE GENOMIC DNA]</scope>
    <source>
        <strain evidence="1 2">ATCC 35960</strain>
    </source>
</reference>
<dbReference type="Pfam" id="PF12840">
    <property type="entry name" value="HTH_20"/>
    <property type="match status" value="1"/>
</dbReference>
<dbReference type="InterPro" id="IPR036388">
    <property type="entry name" value="WH-like_DNA-bd_sf"/>
</dbReference>
<organism evidence="1 2">
    <name type="scientific">Haloferax denitrificans ATCC 35960</name>
    <dbReference type="NCBI Taxonomy" id="662478"/>
    <lineage>
        <taxon>Archaea</taxon>
        <taxon>Methanobacteriati</taxon>
        <taxon>Methanobacteriota</taxon>
        <taxon>Stenosarchaea group</taxon>
        <taxon>Halobacteria</taxon>
        <taxon>Halobacteriales</taxon>
        <taxon>Haloferacaceae</taxon>
        <taxon>Haloferax</taxon>
    </lineage>
</organism>
<dbReference type="SUPFAM" id="SSF46785">
    <property type="entry name" value="Winged helix' DNA-binding domain"/>
    <property type="match status" value="1"/>
</dbReference>
<evidence type="ECO:0000313" key="1">
    <source>
        <dbReference type="EMBL" id="EMA08025.1"/>
    </source>
</evidence>
<dbReference type="InterPro" id="IPR011991">
    <property type="entry name" value="ArsR-like_HTH"/>
</dbReference>
<comment type="caution">
    <text evidence="1">The sequence shown here is derived from an EMBL/GenBank/DDBJ whole genome shotgun (WGS) entry which is preliminary data.</text>
</comment>
<dbReference type="Gene3D" id="1.10.10.10">
    <property type="entry name" value="Winged helix-like DNA-binding domain superfamily/Winged helix DNA-binding domain"/>
    <property type="match status" value="1"/>
</dbReference>
<sequence length="95" mass="10695">MLKNLDRPKTASELASTCDLPRSTVYRKLEQMVDAGLLVKHEDGSSETRYTIDFDEVVVRRGRNALELNVVPKRRSASEQLSELWSGVTAQTKSD</sequence>
<gene>
    <name evidence="1" type="ORF">C438_02862</name>
</gene>
<evidence type="ECO:0000313" key="2">
    <source>
        <dbReference type="Proteomes" id="UP000011553"/>
    </source>
</evidence>